<accession>A0A0A8YQC7</accession>
<proteinExistence type="predicted"/>
<organism evidence="2">
    <name type="scientific">Arundo donax</name>
    <name type="common">Giant reed</name>
    <name type="synonym">Donax arundinaceus</name>
    <dbReference type="NCBI Taxonomy" id="35708"/>
    <lineage>
        <taxon>Eukaryota</taxon>
        <taxon>Viridiplantae</taxon>
        <taxon>Streptophyta</taxon>
        <taxon>Embryophyta</taxon>
        <taxon>Tracheophyta</taxon>
        <taxon>Spermatophyta</taxon>
        <taxon>Magnoliopsida</taxon>
        <taxon>Liliopsida</taxon>
        <taxon>Poales</taxon>
        <taxon>Poaceae</taxon>
        <taxon>PACMAD clade</taxon>
        <taxon>Arundinoideae</taxon>
        <taxon>Arundineae</taxon>
        <taxon>Arundo</taxon>
    </lineage>
</organism>
<reference evidence="2" key="2">
    <citation type="journal article" date="2015" name="Data Brief">
        <title>Shoot transcriptome of the giant reed, Arundo donax.</title>
        <authorList>
            <person name="Barrero R.A."/>
            <person name="Guerrero F.D."/>
            <person name="Moolhuijzen P."/>
            <person name="Goolsby J.A."/>
            <person name="Tidwell J."/>
            <person name="Bellgard S.E."/>
            <person name="Bellgard M.I."/>
        </authorList>
    </citation>
    <scope>NUCLEOTIDE SEQUENCE</scope>
    <source>
        <tissue evidence="2">Shoot tissue taken approximately 20 cm above the soil surface</tissue>
    </source>
</reference>
<keyword evidence="1" id="KW-0812">Transmembrane</keyword>
<evidence type="ECO:0000256" key="1">
    <source>
        <dbReference type="SAM" id="Phobius"/>
    </source>
</evidence>
<keyword evidence="1" id="KW-1133">Transmembrane helix</keyword>
<name>A0A0A8YQC7_ARUDO</name>
<reference evidence="2" key="1">
    <citation type="submission" date="2014-09" db="EMBL/GenBank/DDBJ databases">
        <authorList>
            <person name="Magalhaes I.L.F."/>
            <person name="Oliveira U."/>
            <person name="Santos F.R."/>
            <person name="Vidigal T.H.D.A."/>
            <person name="Brescovit A.D."/>
            <person name="Santos A.J."/>
        </authorList>
    </citation>
    <scope>NUCLEOTIDE SEQUENCE</scope>
    <source>
        <tissue evidence="2">Shoot tissue taken approximately 20 cm above the soil surface</tissue>
    </source>
</reference>
<feature type="transmembrane region" description="Helical" evidence="1">
    <location>
        <begin position="5"/>
        <end position="20"/>
    </location>
</feature>
<dbReference type="AlphaFoldDB" id="A0A0A8YQC7"/>
<sequence length="21" mass="2552">MSHRFLFYLFSVFMVSTIIVN</sequence>
<protein>
    <submittedName>
        <fullName evidence="2">Uncharacterized protein</fullName>
    </submittedName>
</protein>
<dbReference type="EMBL" id="GBRH01268896">
    <property type="protein sequence ID" value="JAD28999.1"/>
    <property type="molecule type" value="Transcribed_RNA"/>
</dbReference>
<evidence type="ECO:0000313" key="2">
    <source>
        <dbReference type="EMBL" id="JAD28999.1"/>
    </source>
</evidence>
<keyword evidence="1" id="KW-0472">Membrane</keyword>